<dbReference type="Proteomes" id="UP000724874">
    <property type="component" value="Unassembled WGS sequence"/>
</dbReference>
<feature type="compositionally biased region" description="Low complexity" evidence="1">
    <location>
        <begin position="171"/>
        <end position="190"/>
    </location>
</feature>
<sequence>MSATIAKPDPKMTLRSQDVMDLRQSEPSAAIISVTPPILTARASEDAFASSNGRPEQSGEIPLQPVRRASQTDSGPPMHSQVSAPNDPVGTQPTSSPVASPYSFGQPASYTYSGTPSGPSFPYQRMLPGTPQVYASPAPMSNYIPSPAPATVATSGRSPNTPFIPPLPAATSPAYLPSSSQSAPQSTRSLTNASMATAQPGLPAGFQPFSTPASQQPVIPGAPTSQTTPFTGYLPAVIPTRRATDVFIANDPFKASSHGKRDWRDDNVTFDDIPVAGAPGGVQGSTMPAPSSYYSTPPSFPYYRPSGPVIPSWPAPPQQYQPPSSVSRPSQGVYYGTVPGQPARRPDLTPAFSPITPNYGQRHDDHPPAPDSPIPVNSEPSTPSSEPMTQPIVAPVGENHDQSNDDHSYVPQSPILLEPKPATPSEHSDPQVLSLLTNSLLRMRLTLDFLHRILSSTIPRYTSSTIPLHWILRPFGPLSGSLCTCPIRYAVSRVLWLSTALPFSS</sequence>
<evidence type="ECO:0000313" key="2">
    <source>
        <dbReference type="EMBL" id="KAF8883318.1"/>
    </source>
</evidence>
<feature type="region of interest" description="Disordered" evidence="1">
    <location>
        <begin position="149"/>
        <end position="191"/>
    </location>
</feature>
<evidence type="ECO:0000256" key="1">
    <source>
        <dbReference type="SAM" id="MobiDB-lite"/>
    </source>
</evidence>
<organism evidence="2 3">
    <name type="scientific">Gymnopilus junonius</name>
    <name type="common">Spectacular rustgill mushroom</name>
    <name type="synonym">Gymnopilus spectabilis subsp. junonius</name>
    <dbReference type="NCBI Taxonomy" id="109634"/>
    <lineage>
        <taxon>Eukaryota</taxon>
        <taxon>Fungi</taxon>
        <taxon>Dikarya</taxon>
        <taxon>Basidiomycota</taxon>
        <taxon>Agaricomycotina</taxon>
        <taxon>Agaricomycetes</taxon>
        <taxon>Agaricomycetidae</taxon>
        <taxon>Agaricales</taxon>
        <taxon>Agaricineae</taxon>
        <taxon>Hymenogastraceae</taxon>
        <taxon>Gymnopilus</taxon>
    </lineage>
</organism>
<feature type="compositionally biased region" description="Low complexity" evidence="1">
    <location>
        <begin position="378"/>
        <end position="391"/>
    </location>
</feature>
<feature type="region of interest" description="Disordered" evidence="1">
    <location>
        <begin position="313"/>
        <end position="430"/>
    </location>
</feature>
<feature type="region of interest" description="Disordered" evidence="1">
    <location>
        <begin position="1"/>
        <end position="22"/>
    </location>
</feature>
<accession>A0A9P5TIY8</accession>
<feature type="region of interest" description="Disordered" evidence="1">
    <location>
        <begin position="43"/>
        <end position="123"/>
    </location>
</feature>
<feature type="compositionally biased region" description="Polar residues" evidence="1">
    <location>
        <begin position="152"/>
        <end position="161"/>
    </location>
</feature>
<dbReference type="AlphaFoldDB" id="A0A9P5TIY8"/>
<feature type="compositionally biased region" description="Polar residues" evidence="1">
    <location>
        <begin position="69"/>
        <end position="98"/>
    </location>
</feature>
<feature type="compositionally biased region" description="Low complexity" evidence="1">
    <location>
        <begin position="321"/>
        <end position="331"/>
    </location>
</feature>
<keyword evidence="3" id="KW-1185">Reference proteome</keyword>
<gene>
    <name evidence="2" type="ORF">CPB84DRAFT_189249</name>
</gene>
<feature type="compositionally biased region" description="Basic and acidic residues" evidence="1">
    <location>
        <begin position="8"/>
        <end position="22"/>
    </location>
</feature>
<proteinExistence type="predicted"/>
<protein>
    <submittedName>
        <fullName evidence="2">Uncharacterized protein</fullName>
    </submittedName>
</protein>
<dbReference type="EMBL" id="JADNYJ010000116">
    <property type="protein sequence ID" value="KAF8883318.1"/>
    <property type="molecule type" value="Genomic_DNA"/>
</dbReference>
<name>A0A9P5TIY8_GYMJU</name>
<dbReference type="OrthoDB" id="10689655at2759"/>
<evidence type="ECO:0000313" key="3">
    <source>
        <dbReference type="Proteomes" id="UP000724874"/>
    </source>
</evidence>
<reference evidence="2" key="1">
    <citation type="submission" date="2020-11" db="EMBL/GenBank/DDBJ databases">
        <authorList>
            <consortium name="DOE Joint Genome Institute"/>
            <person name="Ahrendt S."/>
            <person name="Riley R."/>
            <person name="Andreopoulos W."/>
            <person name="LaButti K."/>
            <person name="Pangilinan J."/>
            <person name="Ruiz-duenas F.J."/>
            <person name="Barrasa J.M."/>
            <person name="Sanchez-Garcia M."/>
            <person name="Camarero S."/>
            <person name="Miyauchi S."/>
            <person name="Serrano A."/>
            <person name="Linde D."/>
            <person name="Babiker R."/>
            <person name="Drula E."/>
            <person name="Ayuso-Fernandez I."/>
            <person name="Pacheco R."/>
            <person name="Padilla G."/>
            <person name="Ferreira P."/>
            <person name="Barriuso J."/>
            <person name="Kellner H."/>
            <person name="Castanera R."/>
            <person name="Alfaro M."/>
            <person name="Ramirez L."/>
            <person name="Pisabarro A.G."/>
            <person name="Kuo A."/>
            <person name="Tritt A."/>
            <person name="Lipzen A."/>
            <person name="He G."/>
            <person name="Yan M."/>
            <person name="Ng V."/>
            <person name="Cullen D."/>
            <person name="Martin F."/>
            <person name="Rosso M.-N."/>
            <person name="Henrissat B."/>
            <person name="Hibbett D."/>
            <person name="Martinez A.T."/>
            <person name="Grigoriev I.V."/>
        </authorList>
    </citation>
    <scope>NUCLEOTIDE SEQUENCE</scope>
    <source>
        <strain evidence="2">AH 44721</strain>
    </source>
</reference>
<comment type="caution">
    <text evidence="2">The sequence shown here is derived from an EMBL/GenBank/DDBJ whole genome shotgun (WGS) entry which is preliminary data.</text>
</comment>
<feature type="compositionally biased region" description="Basic and acidic residues" evidence="1">
    <location>
        <begin position="398"/>
        <end position="408"/>
    </location>
</feature>
<feature type="compositionally biased region" description="Polar residues" evidence="1">
    <location>
        <begin position="106"/>
        <end position="118"/>
    </location>
</feature>